<dbReference type="SUPFAM" id="SSF56784">
    <property type="entry name" value="HAD-like"/>
    <property type="match status" value="1"/>
</dbReference>
<dbReference type="InterPro" id="IPR006357">
    <property type="entry name" value="HAD-SF_hydro_IIA"/>
</dbReference>
<dbReference type="CDD" id="cd07525">
    <property type="entry name" value="HAD_like"/>
    <property type="match status" value="1"/>
</dbReference>
<protein>
    <submittedName>
        <fullName evidence="1">Putative hydrolase YutF</fullName>
        <ecNumber evidence="1">3.-.-.-</ecNumber>
    </submittedName>
</protein>
<dbReference type="FunCoup" id="A0A1Y5S533">
    <property type="interactions" value="501"/>
</dbReference>
<dbReference type="EMBL" id="FWFR01000001">
    <property type="protein sequence ID" value="SLN32762.1"/>
    <property type="molecule type" value="Genomic_DNA"/>
</dbReference>
<reference evidence="1 2" key="1">
    <citation type="submission" date="2017-03" db="EMBL/GenBank/DDBJ databases">
        <authorList>
            <person name="Afonso C.L."/>
            <person name="Miller P.J."/>
            <person name="Scott M.A."/>
            <person name="Spackman E."/>
            <person name="Goraichik I."/>
            <person name="Dimitrov K.M."/>
            <person name="Suarez D.L."/>
            <person name="Swayne D.E."/>
        </authorList>
    </citation>
    <scope>NUCLEOTIDE SEQUENCE [LARGE SCALE GENOMIC DNA]</scope>
    <source>
        <strain evidence="1 2">CECT 7691</strain>
    </source>
</reference>
<evidence type="ECO:0000313" key="2">
    <source>
        <dbReference type="Proteomes" id="UP000193200"/>
    </source>
</evidence>
<dbReference type="GO" id="GO:0005737">
    <property type="term" value="C:cytoplasm"/>
    <property type="evidence" value="ECO:0007669"/>
    <property type="project" value="TreeGrafter"/>
</dbReference>
<dbReference type="InterPro" id="IPR036412">
    <property type="entry name" value="HAD-like_sf"/>
</dbReference>
<dbReference type="Proteomes" id="UP000193200">
    <property type="component" value="Unassembled WGS sequence"/>
</dbReference>
<evidence type="ECO:0000313" key="1">
    <source>
        <dbReference type="EMBL" id="SLN32762.1"/>
    </source>
</evidence>
<dbReference type="AlphaFoldDB" id="A0A1Y5S533"/>
<dbReference type="OrthoDB" id="9791073at2"/>
<dbReference type="PANTHER" id="PTHR19288">
    <property type="entry name" value="4-NITROPHENYLPHOSPHATASE-RELATED"/>
    <property type="match status" value="1"/>
</dbReference>
<dbReference type="RefSeq" id="WP_085882471.1">
    <property type="nucleotide sequence ID" value="NZ_FWFR01000001.1"/>
</dbReference>
<name>A0A1Y5S533_9PROT</name>
<accession>A0A1Y5S533</accession>
<gene>
    <name evidence="1" type="primary">yutF</name>
    <name evidence="1" type="ORF">OCH7691_01233</name>
</gene>
<keyword evidence="1" id="KW-0378">Hydrolase</keyword>
<dbReference type="Gene3D" id="3.40.50.1000">
    <property type="entry name" value="HAD superfamily/HAD-like"/>
    <property type="match status" value="2"/>
</dbReference>
<dbReference type="EC" id="3.-.-.-" evidence="1"/>
<dbReference type="Pfam" id="PF13242">
    <property type="entry name" value="Hydrolase_like"/>
    <property type="match status" value="1"/>
</dbReference>
<keyword evidence="2" id="KW-1185">Reference proteome</keyword>
<dbReference type="GO" id="GO:0016791">
    <property type="term" value="F:phosphatase activity"/>
    <property type="evidence" value="ECO:0007669"/>
    <property type="project" value="TreeGrafter"/>
</dbReference>
<dbReference type="Pfam" id="PF13344">
    <property type="entry name" value="Hydrolase_6"/>
    <property type="match status" value="1"/>
</dbReference>
<dbReference type="InterPro" id="IPR006356">
    <property type="entry name" value="HAD-SF_hydro_IIA_hyp3"/>
</dbReference>
<dbReference type="NCBIfam" id="TIGR01460">
    <property type="entry name" value="HAD-SF-IIA"/>
    <property type="match status" value="1"/>
</dbReference>
<dbReference type="PANTHER" id="PTHR19288:SF90">
    <property type="entry name" value="OS08G0542600 PROTEIN"/>
    <property type="match status" value="1"/>
</dbReference>
<proteinExistence type="predicted"/>
<dbReference type="InterPro" id="IPR023214">
    <property type="entry name" value="HAD_sf"/>
</dbReference>
<organism evidence="1 2">
    <name type="scientific">Oceanibacterium hippocampi</name>
    <dbReference type="NCBI Taxonomy" id="745714"/>
    <lineage>
        <taxon>Bacteria</taxon>
        <taxon>Pseudomonadati</taxon>
        <taxon>Pseudomonadota</taxon>
        <taxon>Alphaproteobacteria</taxon>
        <taxon>Sneathiellales</taxon>
        <taxon>Sneathiellaceae</taxon>
        <taxon>Oceanibacterium</taxon>
    </lineage>
</organism>
<dbReference type="InParanoid" id="A0A1Y5S533"/>
<dbReference type="NCBIfam" id="TIGR01459">
    <property type="entry name" value="HAD-SF-IIA-hyp4"/>
    <property type="match status" value="1"/>
</dbReference>
<sequence>MTLRILDGLSAIAGDYDGFVVDLWGVVHNGVEAYREAVDCMHRMRAGGKPVLLLSNAPRRSDRVTPRLRGLGVPDDAYDDILTSGDATRDALASRDDAWHAALGRRFYQVGPERDFGLLDGLDYVRVHDLADADFVLMSGLVDDDREGPEDYRGLLGQALERGLPMICVNPDVLVMRGPKWIYCGGALAELYREMGGDVTFHGKPYSRVYAECARRMERLLGRSVAPARLLAIGDNLNTDIRGANAFGLASVLVADGFHGSEWGEALVRAPDPAALEQHMVSAGARPDAVIVRLRW</sequence>